<gene>
    <name evidence="2" type="ORF">Tci_828444</name>
</gene>
<comment type="caution">
    <text evidence="2">The sequence shown here is derived from an EMBL/GenBank/DDBJ whole genome shotgun (WGS) entry which is preliminary data.</text>
</comment>
<dbReference type="InterPro" id="IPR039537">
    <property type="entry name" value="Retrotran_Ty1/copia-like"/>
</dbReference>
<feature type="domain" description="Retroviral polymerase SH3-like" evidence="1">
    <location>
        <begin position="61"/>
        <end position="116"/>
    </location>
</feature>
<evidence type="ECO:0000259" key="1">
    <source>
        <dbReference type="Pfam" id="PF25597"/>
    </source>
</evidence>
<dbReference type="PANTHER" id="PTHR42648:SF32">
    <property type="entry name" value="RIBONUCLEASE H-LIKE DOMAIN, GAG-PRE-INTEGRASE DOMAIN PROTEIN-RELATED"/>
    <property type="match status" value="1"/>
</dbReference>
<name>A0A699PVZ1_TANCI</name>
<dbReference type="SUPFAM" id="SSF53098">
    <property type="entry name" value="Ribonuclease H-like"/>
    <property type="match status" value="1"/>
</dbReference>
<organism evidence="2">
    <name type="scientific">Tanacetum cinerariifolium</name>
    <name type="common">Dalmatian daisy</name>
    <name type="synonym">Chrysanthemum cinerariifolium</name>
    <dbReference type="NCBI Taxonomy" id="118510"/>
    <lineage>
        <taxon>Eukaryota</taxon>
        <taxon>Viridiplantae</taxon>
        <taxon>Streptophyta</taxon>
        <taxon>Embryophyta</taxon>
        <taxon>Tracheophyta</taxon>
        <taxon>Spermatophyta</taxon>
        <taxon>Magnoliopsida</taxon>
        <taxon>eudicotyledons</taxon>
        <taxon>Gunneridae</taxon>
        <taxon>Pentapetalae</taxon>
        <taxon>asterids</taxon>
        <taxon>campanulids</taxon>
        <taxon>Asterales</taxon>
        <taxon>Asteraceae</taxon>
        <taxon>Asteroideae</taxon>
        <taxon>Anthemideae</taxon>
        <taxon>Anthemidinae</taxon>
        <taxon>Tanacetum</taxon>
    </lineage>
</organism>
<proteinExistence type="predicted"/>
<evidence type="ECO:0000313" key="2">
    <source>
        <dbReference type="EMBL" id="GFC56474.1"/>
    </source>
</evidence>
<dbReference type="AlphaFoldDB" id="A0A699PVZ1"/>
<dbReference type="InterPro" id="IPR012337">
    <property type="entry name" value="RNaseH-like_sf"/>
</dbReference>
<dbReference type="Pfam" id="PF25597">
    <property type="entry name" value="SH3_retrovirus"/>
    <property type="match status" value="1"/>
</dbReference>
<protein>
    <submittedName>
        <fullName evidence="2">Retrovirus-related Pol polyprotein from transposon TNT 1-94</fullName>
    </submittedName>
</protein>
<sequence length="189" mass="21767">IKREYSNARTLQQNGVAEKKNKTLIEAARTIVLVTSHHNKTPYAILTGNIPSVSHFKPFGCHVTILNINDHLGKFDGKADEGYIAGYFASNKAYKVYKVPNKRVEETMNLWYLEEKPNVHGLGHEWYFNLNYLTDTLGYKHDKANQSARTQEAITNPVGIQDSTWRLYGVWLRKDFLLQSPRTFLMIFC</sequence>
<accession>A0A699PVZ1</accession>
<dbReference type="EMBL" id="BKCJ010969599">
    <property type="protein sequence ID" value="GFC56474.1"/>
    <property type="molecule type" value="Genomic_DNA"/>
</dbReference>
<reference evidence="2" key="1">
    <citation type="journal article" date="2019" name="Sci. Rep.">
        <title>Draft genome of Tanacetum cinerariifolium, the natural source of mosquito coil.</title>
        <authorList>
            <person name="Yamashiro T."/>
            <person name="Shiraishi A."/>
            <person name="Satake H."/>
            <person name="Nakayama K."/>
        </authorList>
    </citation>
    <scope>NUCLEOTIDE SEQUENCE</scope>
</reference>
<dbReference type="InterPro" id="IPR057670">
    <property type="entry name" value="SH3_retrovirus"/>
</dbReference>
<dbReference type="PANTHER" id="PTHR42648">
    <property type="entry name" value="TRANSPOSASE, PUTATIVE-RELATED"/>
    <property type="match status" value="1"/>
</dbReference>
<feature type="non-terminal residue" evidence="2">
    <location>
        <position position="1"/>
    </location>
</feature>